<comment type="similarity">
    <text evidence="2 6">Belongs to the ABC-3 integral membrane protein family.</text>
</comment>
<comment type="subcellular location">
    <subcellularLocation>
        <location evidence="6">Cell membrane</location>
        <topology evidence="6">Multi-pass membrane protein</topology>
    </subcellularLocation>
    <subcellularLocation>
        <location evidence="1">Membrane</location>
        <topology evidence="1">Multi-pass membrane protein</topology>
    </subcellularLocation>
</comment>
<dbReference type="SUPFAM" id="SSF81345">
    <property type="entry name" value="ABC transporter involved in vitamin B12 uptake, BtuC"/>
    <property type="match status" value="1"/>
</dbReference>
<dbReference type="InterPro" id="IPR001626">
    <property type="entry name" value="ABC_TroCD"/>
</dbReference>
<feature type="transmembrane region" description="Helical" evidence="7">
    <location>
        <begin position="97"/>
        <end position="116"/>
    </location>
</feature>
<dbReference type="RefSeq" id="WP_160031277.1">
    <property type="nucleotide sequence ID" value="NZ_CP041764.1"/>
</dbReference>
<feature type="transmembrane region" description="Helical" evidence="7">
    <location>
        <begin position="200"/>
        <end position="218"/>
    </location>
</feature>
<protein>
    <submittedName>
        <fullName evidence="8">Metal ABC transporter permease</fullName>
    </submittedName>
</protein>
<feature type="transmembrane region" description="Helical" evidence="7">
    <location>
        <begin position="20"/>
        <end position="40"/>
    </location>
</feature>
<evidence type="ECO:0000256" key="1">
    <source>
        <dbReference type="ARBA" id="ARBA00004141"/>
    </source>
</evidence>
<keyword evidence="4 7" id="KW-1133">Transmembrane helix</keyword>
<feature type="transmembrane region" description="Helical" evidence="7">
    <location>
        <begin position="60"/>
        <end position="85"/>
    </location>
</feature>
<gene>
    <name evidence="8" type="ORF">FO014_23705</name>
</gene>
<proteinExistence type="inferred from homology"/>
<evidence type="ECO:0000256" key="2">
    <source>
        <dbReference type="ARBA" id="ARBA00008034"/>
    </source>
</evidence>
<evidence type="ECO:0000256" key="4">
    <source>
        <dbReference type="ARBA" id="ARBA00022989"/>
    </source>
</evidence>
<feature type="transmembrane region" description="Helical" evidence="7">
    <location>
        <begin position="225"/>
        <end position="243"/>
    </location>
</feature>
<organism evidence="8 9">
    <name type="scientific">Serratia rhizosphaerae</name>
    <dbReference type="NCBI Taxonomy" id="2597702"/>
    <lineage>
        <taxon>Bacteria</taxon>
        <taxon>Pseudomonadati</taxon>
        <taxon>Pseudomonadota</taxon>
        <taxon>Gammaproteobacteria</taxon>
        <taxon>Enterobacterales</taxon>
        <taxon>Yersiniaceae</taxon>
        <taxon>Serratia</taxon>
    </lineage>
</organism>
<evidence type="ECO:0000256" key="5">
    <source>
        <dbReference type="ARBA" id="ARBA00023136"/>
    </source>
</evidence>
<reference evidence="8 9" key="1">
    <citation type="submission" date="2019-07" db="EMBL/GenBank/DDBJ databases">
        <title>Serratia dokdonensis sp. nov., an elicitor of systemic resistance in Nicotiana Tabacum.</title>
        <authorList>
            <person name="Son J.-S."/>
            <person name="Hwang Y.-J."/>
            <person name="Lee S.-Y."/>
            <person name="Ghim S.-Y."/>
        </authorList>
    </citation>
    <scope>NUCLEOTIDE SEQUENCE [LARGE SCALE GENOMIC DNA]</scope>
    <source>
        <strain evidence="8 9">KUDC3025</strain>
    </source>
</reference>
<evidence type="ECO:0000256" key="3">
    <source>
        <dbReference type="ARBA" id="ARBA00022692"/>
    </source>
</evidence>
<dbReference type="Proteomes" id="UP000430368">
    <property type="component" value="Chromosome"/>
</dbReference>
<sequence>MEILYQWLSEPFAYPFMQRAIIAAIVTGVVCAVLSCYLVLKGWSLMGDAISHAVLPGIVLAFVTGIPLAIGAFLSGILCALATGYLKEHSRVKEDTVMGIVFSGMFAFGLVLFSRVDTDQHLSHILFGNMLGITDGELRQTLWIAGITLAVVLLKRKDFMLYCFDPSHARAVGLPVKLLHYGLLCLLALTIVAALQAVGVILVIAMLIAPGIIAFLLCRSFDRMLLVAIVASVFSCVLGTLISFQIDGATGPCIVLVQAVLFVLALLYSRWRTLRRHASAALEPPRAAE</sequence>
<evidence type="ECO:0000313" key="8">
    <source>
        <dbReference type="EMBL" id="QHA89747.1"/>
    </source>
</evidence>
<keyword evidence="6" id="KW-0813">Transport</keyword>
<evidence type="ECO:0000313" key="9">
    <source>
        <dbReference type="Proteomes" id="UP000430368"/>
    </source>
</evidence>
<accession>A0ABX6GTZ0</accession>
<dbReference type="PANTHER" id="PTHR30477">
    <property type="entry name" value="ABC-TRANSPORTER METAL-BINDING PROTEIN"/>
    <property type="match status" value="1"/>
</dbReference>
<name>A0ABX6GTZ0_9GAMM</name>
<feature type="transmembrane region" description="Helical" evidence="7">
    <location>
        <begin position="249"/>
        <end position="268"/>
    </location>
</feature>
<feature type="transmembrane region" description="Helical" evidence="7">
    <location>
        <begin position="136"/>
        <end position="154"/>
    </location>
</feature>
<keyword evidence="9" id="KW-1185">Reference proteome</keyword>
<dbReference type="Gene3D" id="1.10.3470.10">
    <property type="entry name" value="ABC transporter involved in vitamin B12 uptake, BtuC"/>
    <property type="match status" value="1"/>
</dbReference>
<keyword evidence="5 7" id="KW-0472">Membrane</keyword>
<evidence type="ECO:0000256" key="7">
    <source>
        <dbReference type="SAM" id="Phobius"/>
    </source>
</evidence>
<dbReference type="InterPro" id="IPR037294">
    <property type="entry name" value="ABC_BtuC-like"/>
</dbReference>
<dbReference type="PANTHER" id="PTHR30477:SF24">
    <property type="entry name" value="IRON TRANSPORT SYSTEM MEMBRANE PROTEIN HI_0359-RELATED"/>
    <property type="match status" value="1"/>
</dbReference>
<dbReference type="CDD" id="cd06550">
    <property type="entry name" value="TM_ABC_iron-siderophores_like"/>
    <property type="match status" value="1"/>
</dbReference>
<dbReference type="Pfam" id="PF00950">
    <property type="entry name" value="ABC-3"/>
    <property type="match status" value="1"/>
</dbReference>
<evidence type="ECO:0000256" key="6">
    <source>
        <dbReference type="RuleBase" id="RU003943"/>
    </source>
</evidence>
<feature type="transmembrane region" description="Helical" evidence="7">
    <location>
        <begin position="174"/>
        <end position="194"/>
    </location>
</feature>
<keyword evidence="3 6" id="KW-0812">Transmembrane</keyword>
<dbReference type="EMBL" id="CP041764">
    <property type="protein sequence ID" value="QHA89747.1"/>
    <property type="molecule type" value="Genomic_DNA"/>
</dbReference>